<gene>
    <name evidence="2" type="ORF">Cgig2_030864</name>
</gene>
<accession>A0A9Q1KF55</accession>
<dbReference type="AlphaFoldDB" id="A0A9Q1KF55"/>
<evidence type="ECO:0000313" key="2">
    <source>
        <dbReference type="EMBL" id="KAJ8443096.1"/>
    </source>
</evidence>
<feature type="region of interest" description="Disordered" evidence="1">
    <location>
        <begin position="35"/>
        <end position="57"/>
    </location>
</feature>
<reference evidence="2" key="1">
    <citation type="submission" date="2022-04" db="EMBL/GenBank/DDBJ databases">
        <title>Carnegiea gigantea Genome sequencing and assembly v2.</title>
        <authorList>
            <person name="Copetti D."/>
            <person name="Sanderson M.J."/>
            <person name="Burquez A."/>
            <person name="Wojciechowski M.F."/>
        </authorList>
    </citation>
    <scope>NUCLEOTIDE SEQUENCE</scope>
    <source>
        <strain evidence="2">SGP5-SGP5p</strain>
        <tissue evidence="2">Aerial part</tissue>
    </source>
</reference>
<evidence type="ECO:0000256" key="1">
    <source>
        <dbReference type="SAM" id="MobiDB-lite"/>
    </source>
</evidence>
<protein>
    <submittedName>
        <fullName evidence="2">Uncharacterized protein</fullName>
    </submittedName>
</protein>
<dbReference type="Proteomes" id="UP001153076">
    <property type="component" value="Unassembled WGS sequence"/>
</dbReference>
<keyword evidence="3" id="KW-1185">Reference proteome</keyword>
<dbReference type="EMBL" id="JAKOGI010000126">
    <property type="protein sequence ID" value="KAJ8443096.1"/>
    <property type="molecule type" value="Genomic_DNA"/>
</dbReference>
<comment type="caution">
    <text evidence="2">The sequence shown here is derived from an EMBL/GenBank/DDBJ whole genome shotgun (WGS) entry which is preliminary data.</text>
</comment>
<name>A0A9Q1KF55_9CARY</name>
<evidence type="ECO:0000313" key="3">
    <source>
        <dbReference type="Proteomes" id="UP001153076"/>
    </source>
</evidence>
<sequence length="151" mass="16645">MYVSMYLFLSVVYRLFPAMYPAMMRMTIFPQMGTGSGDGDRDGDGEISPSRDGDGLATGTLKRLICRRTAWDGTPRGNTPSSHPTVSLASLISSSFHCKVLSSKVMPLKCCMAEMWLKQYKPEMGFSGPFLDCSRVEKRDVVVGLQSLPMA</sequence>
<organism evidence="2 3">
    <name type="scientific">Carnegiea gigantea</name>
    <dbReference type="NCBI Taxonomy" id="171969"/>
    <lineage>
        <taxon>Eukaryota</taxon>
        <taxon>Viridiplantae</taxon>
        <taxon>Streptophyta</taxon>
        <taxon>Embryophyta</taxon>
        <taxon>Tracheophyta</taxon>
        <taxon>Spermatophyta</taxon>
        <taxon>Magnoliopsida</taxon>
        <taxon>eudicotyledons</taxon>
        <taxon>Gunneridae</taxon>
        <taxon>Pentapetalae</taxon>
        <taxon>Caryophyllales</taxon>
        <taxon>Cactineae</taxon>
        <taxon>Cactaceae</taxon>
        <taxon>Cactoideae</taxon>
        <taxon>Echinocereeae</taxon>
        <taxon>Carnegiea</taxon>
    </lineage>
</organism>
<feature type="compositionally biased region" description="Basic and acidic residues" evidence="1">
    <location>
        <begin position="38"/>
        <end position="54"/>
    </location>
</feature>
<proteinExistence type="predicted"/>